<name>A0A562J270_9GAMM</name>
<comment type="caution">
    <text evidence="1">The sequence shown here is derived from an EMBL/GenBank/DDBJ whole genome shotgun (WGS) entry which is preliminary data.</text>
</comment>
<evidence type="ECO:0000313" key="2">
    <source>
        <dbReference type="Proteomes" id="UP000319627"/>
    </source>
</evidence>
<keyword evidence="2" id="KW-1185">Reference proteome</keyword>
<dbReference type="InterPro" id="IPR021268">
    <property type="entry name" value="DUF2845"/>
</dbReference>
<dbReference type="AlphaFoldDB" id="A0A562J270"/>
<sequence length="112" mass="12534">MSASKAAECNKSYCAALLSLLLLTYANLGYASATFRCGSQLVSAGDSSHEVLYRCGDPVDRSFIGNKVVRDRYGYRQEIPVEEWTYGPNHGMYHRLRFEGGRLQNVDSYRGP</sequence>
<organism evidence="1 2">
    <name type="scientific">Azomonas agilis</name>
    <dbReference type="NCBI Taxonomy" id="116849"/>
    <lineage>
        <taxon>Bacteria</taxon>
        <taxon>Pseudomonadati</taxon>
        <taxon>Pseudomonadota</taxon>
        <taxon>Gammaproteobacteria</taxon>
        <taxon>Pseudomonadales</taxon>
        <taxon>Pseudomonadaceae</taxon>
        <taxon>Azomonas</taxon>
    </lineage>
</organism>
<reference evidence="1 2" key="1">
    <citation type="submission" date="2019-07" db="EMBL/GenBank/DDBJ databases">
        <title>Genomic Encyclopedia of Type Strains, Phase I: the one thousand microbial genomes (KMG-I) project.</title>
        <authorList>
            <person name="Kyrpides N."/>
        </authorList>
    </citation>
    <scope>NUCLEOTIDE SEQUENCE [LARGE SCALE GENOMIC DNA]</scope>
    <source>
        <strain evidence="1 2">DSM 375</strain>
    </source>
</reference>
<dbReference type="RefSeq" id="WP_246118647.1">
    <property type="nucleotide sequence ID" value="NZ_VLKG01000001.1"/>
</dbReference>
<evidence type="ECO:0000313" key="1">
    <source>
        <dbReference type="EMBL" id="TWH77381.1"/>
    </source>
</evidence>
<protein>
    <submittedName>
        <fullName evidence="1">Uncharacterized protein DUF2845</fullName>
    </submittedName>
</protein>
<dbReference type="EMBL" id="VLKG01000001">
    <property type="protein sequence ID" value="TWH77381.1"/>
    <property type="molecule type" value="Genomic_DNA"/>
</dbReference>
<dbReference type="Proteomes" id="UP000319627">
    <property type="component" value="Unassembled WGS sequence"/>
</dbReference>
<proteinExistence type="predicted"/>
<dbReference type="Pfam" id="PF11006">
    <property type="entry name" value="DUF2845"/>
    <property type="match status" value="1"/>
</dbReference>
<accession>A0A562J270</accession>
<gene>
    <name evidence="1" type="ORF">LX59_00294</name>
</gene>